<dbReference type="PANTHER" id="PTHR10362">
    <property type="entry name" value="HISTIDINE AMMONIA-LYASE"/>
    <property type="match status" value="1"/>
</dbReference>
<dbReference type="Gene3D" id="1.20.200.10">
    <property type="entry name" value="Fumarase/aspartase (Central domain)"/>
    <property type="match status" value="1"/>
</dbReference>
<dbReference type="SUPFAM" id="SSF48557">
    <property type="entry name" value="L-aspartase-like"/>
    <property type="match status" value="1"/>
</dbReference>
<accession>A0A1M4NET9</accession>
<name>A0A1M4NET9_RHOCA</name>
<dbReference type="GO" id="GO:0016841">
    <property type="term" value="F:ammonia-lyase activity"/>
    <property type="evidence" value="ECO:0007669"/>
    <property type="project" value="InterPro"/>
</dbReference>
<organism evidence="2">
    <name type="scientific">Rhodobacter capsulatus</name>
    <name type="common">Rhodopseudomonas capsulata</name>
    <dbReference type="NCBI Taxonomy" id="1061"/>
    <lineage>
        <taxon>Bacteria</taxon>
        <taxon>Pseudomonadati</taxon>
        <taxon>Pseudomonadota</taxon>
        <taxon>Alphaproteobacteria</taxon>
        <taxon>Rhodobacterales</taxon>
        <taxon>Rhodobacter group</taxon>
        <taxon>Rhodobacter</taxon>
    </lineage>
</organism>
<keyword evidence="1 2" id="KW-0456">Lyase</keyword>
<proteinExistence type="predicted"/>
<protein>
    <submittedName>
        <fullName evidence="2">Tyrosine ammonia-lyase</fullName>
    </submittedName>
</protein>
<dbReference type="FunFam" id="1.10.275.10:FF:000005">
    <property type="entry name" value="Histidine ammonia-lyase"/>
    <property type="match status" value="1"/>
</dbReference>
<dbReference type="Pfam" id="PF00221">
    <property type="entry name" value="Lyase_aromatic"/>
    <property type="match status" value="1"/>
</dbReference>
<dbReference type="CDD" id="cd00332">
    <property type="entry name" value="PAL-HAL"/>
    <property type="match status" value="1"/>
</dbReference>
<evidence type="ECO:0000256" key="1">
    <source>
        <dbReference type="ARBA" id="ARBA00023239"/>
    </source>
</evidence>
<dbReference type="InterPro" id="IPR022313">
    <property type="entry name" value="Phe/His_NH3-lyase_AS"/>
</dbReference>
<dbReference type="OMA" id="GNFHGDY"/>
<dbReference type="PROSITE" id="PS00488">
    <property type="entry name" value="PAL_HISTIDASE"/>
    <property type="match status" value="1"/>
</dbReference>
<dbReference type="AlphaFoldDB" id="A0A1M4NET9"/>
<gene>
    <name evidence="2" type="primary">TAL</name>
</gene>
<reference evidence="2" key="1">
    <citation type="submission" date="2016-09" db="EMBL/GenBank/DDBJ databases">
        <title>De novo biosynthesis of apigenin, luteolin and eriodictyol in the actinomycete Streptomyces albus.</title>
        <authorList>
            <person name="Marin L."/>
            <person name="Gutierrez-Del-Rio I."/>
            <person name="Villar C.J."/>
            <person name="Lombo F."/>
        </authorList>
    </citation>
    <scope>NUCLEOTIDE SEQUENCE</scope>
</reference>
<dbReference type="EMBL" id="LT629805">
    <property type="protein sequence ID" value="SDV18388.1"/>
    <property type="molecule type" value="Genomic_DNA"/>
</dbReference>
<dbReference type="InterPro" id="IPR024083">
    <property type="entry name" value="Fumarase/histidase_N"/>
</dbReference>
<dbReference type="Gene3D" id="1.10.275.10">
    <property type="entry name" value="Fumarase/aspartase (N-terminal domain)"/>
    <property type="match status" value="1"/>
</dbReference>
<evidence type="ECO:0000313" key="2">
    <source>
        <dbReference type="EMBL" id="SDV18388.1"/>
    </source>
</evidence>
<dbReference type="SMR" id="A0A1M4NET9"/>
<dbReference type="InterPro" id="IPR001106">
    <property type="entry name" value="Aromatic_Lyase"/>
</dbReference>
<dbReference type="InterPro" id="IPR008948">
    <property type="entry name" value="L-Aspartase-like"/>
</dbReference>
<sequence>MTLQSQTAKDCLALDGALTLVQCEAIATHRSRISVTPALRERCARAHARLEHAIAEQRHIYGITTGFGPLANRLIGADQGAELQQNLIYHLATGVGPKLSWAEARALMLARLNSILQGASGASPETIDRIVAVLNAGFAPEVPAQGTVGASGDLTPLAHMVLALQGRGRMIDPSGRVQEAGAVMDRLCGGPLTLAARDGLALVNGTSAMTAIAALTGVEAARAIDAALRHSAVLMEVLSGHAEAWHPAFAELRPHPGQLRATERLAQALDGAGRVCRTLTAARRLTAADLRPEDHPAQDAYSLRVVPQLVGAVWDTLDWHDRVVTCELNSVTDNPIFPEGCAVPALHGGNFMGVHVALASDALNAALVTLAGLVERQIARLTDEKLNKGLPAFLHGGQAGLQSGFMGAQVTATALLAEMRANATPVSVQSLSTNGANQDVVSMGTIAARRARAQLLPLSQIQAILALALAQAMDLLDDPEGQAGWSLTARDLRDRIRAVSPGLRADRPLAGHIEAVAQGLRHPSAAADPPA</sequence>
<dbReference type="RefSeq" id="WP_013066811.1">
    <property type="nucleotide sequence ID" value="NC_014034.1"/>
</dbReference>